<dbReference type="RefSeq" id="WP_184796521.1">
    <property type="nucleotide sequence ID" value="NZ_JACHMY010000001.1"/>
</dbReference>
<dbReference type="InterPro" id="IPR005321">
    <property type="entry name" value="Peptidase_S58_DmpA"/>
</dbReference>
<dbReference type="GO" id="GO:0004177">
    <property type="term" value="F:aminopeptidase activity"/>
    <property type="evidence" value="ECO:0007669"/>
    <property type="project" value="UniProtKB-KW"/>
</dbReference>
<dbReference type="PANTHER" id="PTHR36512">
    <property type="entry name" value="D-AMINOPEPTIDASE"/>
    <property type="match status" value="1"/>
</dbReference>
<dbReference type="PANTHER" id="PTHR36512:SF3">
    <property type="entry name" value="BLR5678 PROTEIN"/>
    <property type="match status" value="1"/>
</dbReference>
<dbReference type="Gene3D" id="3.60.70.12">
    <property type="entry name" value="L-amino peptidase D-ALA esterase/amidase"/>
    <property type="match status" value="1"/>
</dbReference>
<protein>
    <submittedName>
        <fullName evidence="2">D-aminopeptidase</fullName>
        <ecNumber evidence="2">3.4.11.19</ecNumber>
    </submittedName>
</protein>
<keyword evidence="3" id="KW-1185">Reference proteome</keyword>
<dbReference type="SUPFAM" id="SSF56266">
    <property type="entry name" value="DmpA/ArgJ-like"/>
    <property type="match status" value="1"/>
</dbReference>
<sequence length="346" mass="35869">MQTRARDLGVVIGTLPTGELNAITDVPGVSVGQTTIADGDLQTGVTAIVPTGVTSGLPAAVAVGNGYGKLVGSTQVDELGRLETPILLTGTLSVFRAADALLTYLLDRDPRATSLNPVVGETNDGYLSDIRRRPITEQHVLDALTSASTDRPEEGCVGAGTGTCALGFKAGIGTASRRVLLGEDPSAAAGELADGQPAGTIGVLVQSNFSGTLQVLGTQIPAPQRIEPDGNSCMIVLATDLPLDARQLGRIARRAIFALGRIGSDYAPGSGDYAIAFATAYRPPMPDQDLRPVFQATLEAVEEALLNSLTAARTTTGFQGRTQYAVPHELITAARDRARQPSKPTA</sequence>
<dbReference type="AlphaFoldDB" id="A0A7W9MVF2"/>
<organism evidence="2 3">
    <name type="scientific">Kribbella italica</name>
    <dbReference type="NCBI Taxonomy" id="1540520"/>
    <lineage>
        <taxon>Bacteria</taxon>
        <taxon>Bacillati</taxon>
        <taxon>Actinomycetota</taxon>
        <taxon>Actinomycetes</taxon>
        <taxon>Propionibacteriales</taxon>
        <taxon>Kribbellaceae</taxon>
        <taxon>Kribbella</taxon>
    </lineage>
</organism>
<evidence type="ECO:0000313" key="3">
    <source>
        <dbReference type="Proteomes" id="UP000549971"/>
    </source>
</evidence>
<dbReference type="EMBL" id="JACHMY010000001">
    <property type="protein sequence ID" value="MBB5836928.1"/>
    <property type="molecule type" value="Genomic_DNA"/>
</dbReference>
<comment type="caution">
    <text evidence="2">The sequence shown here is derived from an EMBL/GenBank/DDBJ whole genome shotgun (WGS) entry which is preliminary data.</text>
</comment>
<keyword evidence="2" id="KW-0031">Aminopeptidase</keyword>
<dbReference type="EC" id="3.4.11.19" evidence="2"/>
<reference evidence="2 3" key="1">
    <citation type="submission" date="2020-08" db="EMBL/GenBank/DDBJ databases">
        <title>Sequencing the genomes of 1000 actinobacteria strains.</title>
        <authorList>
            <person name="Klenk H.-P."/>
        </authorList>
    </citation>
    <scope>NUCLEOTIDE SEQUENCE [LARGE SCALE GENOMIC DNA]</scope>
    <source>
        <strain evidence="2 3">DSM 28967</strain>
    </source>
</reference>
<gene>
    <name evidence="2" type="ORF">HDA39_003662</name>
</gene>
<name>A0A7W9MVF2_9ACTN</name>
<accession>A0A7W9MVF2</accession>
<dbReference type="Pfam" id="PF03576">
    <property type="entry name" value="Peptidase_S58"/>
    <property type="match status" value="1"/>
</dbReference>
<evidence type="ECO:0000256" key="1">
    <source>
        <dbReference type="ARBA" id="ARBA00007068"/>
    </source>
</evidence>
<evidence type="ECO:0000313" key="2">
    <source>
        <dbReference type="EMBL" id="MBB5836928.1"/>
    </source>
</evidence>
<keyword evidence="2" id="KW-0378">Hydrolase</keyword>
<keyword evidence="2" id="KW-0645">Protease</keyword>
<dbReference type="InterPro" id="IPR016117">
    <property type="entry name" value="ArgJ-like_dom_sf"/>
</dbReference>
<proteinExistence type="inferred from homology"/>
<comment type="similarity">
    <text evidence="1">Belongs to the peptidase S58 family.</text>
</comment>
<dbReference type="Proteomes" id="UP000549971">
    <property type="component" value="Unassembled WGS sequence"/>
</dbReference>